<reference evidence="1 2" key="1">
    <citation type="submission" date="2024-02" db="EMBL/GenBank/DDBJ databases">
        <title>First draft genome assembly of two strains of Seiridium cardinale.</title>
        <authorList>
            <person name="Emiliani G."/>
            <person name="Scali E."/>
        </authorList>
    </citation>
    <scope>NUCLEOTIDE SEQUENCE [LARGE SCALE GENOMIC DNA]</scope>
    <source>
        <strain evidence="1 2">BM-138-000479</strain>
    </source>
</reference>
<dbReference type="Proteomes" id="UP001465668">
    <property type="component" value="Unassembled WGS sequence"/>
</dbReference>
<evidence type="ECO:0000313" key="1">
    <source>
        <dbReference type="EMBL" id="KAK9770056.1"/>
    </source>
</evidence>
<gene>
    <name evidence="1" type="ORF">SCAR479_13245</name>
</gene>
<organism evidence="1 2">
    <name type="scientific">Seiridium cardinale</name>
    <dbReference type="NCBI Taxonomy" id="138064"/>
    <lineage>
        <taxon>Eukaryota</taxon>
        <taxon>Fungi</taxon>
        <taxon>Dikarya</taxon>
        <taxon>Ascomycota</taxon>
        <taxon>Pezizomycotina</taxon>
        <taxon>Sordariomycetes</taxon>
        <taxon>Xylariomycetidae</taxon>
        <taxon>Amphisphaeriales</taxon>
        <taxon>Sporocadaceae</taxon>
        <taxon>Seiridium</taxon>
    </lineage>
</organism>
<comment type="caution">
    <text evidence="1">The sequence shown here is derived from an EMBL/GenBank/DDBJ whole genome shotgun (WGS) entry which is preliminary data.</text>
</comment>
<name>A0ABR2X8D8_9PEZI</name>
<dbReference type="EMBL" id="JARVKM010000102">
    <property type="protein sequence ID" value="KAK9770056.1"/>
    <property type="molecule type" value="Genomic_DNA"/>
</dbReference>
<evidence type="ECO:0000313" key="2">
    <source>
        <dbReference type="Proteomes" id="UP001465668"/>
    </source>
</evidence>
<keyword evidence="2" id="KW-1185">Reference proteome</keyword>
<protein>
    <submittedName>
        <fullName evidence="1">Aflatoxin regulatory protein domain-containing protein</fullName>
    </submittedName>
</protein>
<proteinExistence type="predicted"/>
<accession>A0ABR2X8D8</accession>
<sequence length="248" mass="27611">MQRFRSRHRPSLSKFVRELADLNVCLVDHTAILPPIETQSPSDRIASPNGRLFAIDETFRMTQQIVDIMGRLFPRSGSQPGPVPDQGTLLLILSCANRVFDVYEILSHARLHQAQYNTGDDGRENDNCPPAPHRVIRAPRPTAIAMQMLMMAMMASELFDQLQQALGVWDQNATPPVQSSHGHFERIEHTTSTSSHFPRSTQEATSEISRKAGSVAAKIINTRQLLLSMPDMVGTGSSQKTSMPELQQ</sequence>